<dbReference type="Proteomes" id="UP000499080">
    <property type="component" value="Unassembled WGS sequence"/>
</dbReference>
<keyword evidence="2" id="KW-1185">Reference proteome</keyword>
<organism evidence="1 2">
    <name type="scientific">Araneus ventricosus</name>
    <name type="common">Orbweaver spider</name>
    <name type="synonym">Epeira ventricosa</name>
    <dbReference type="NCBI Taxonomy" id="182803"/>
    <lineage>
        <taxon>Eukaryota</taxon>
        <taxon>Metazoa</taxon>
        <taxon>Ecdysozoa</taxon>
        <taxon>Arthropoda</taxon>
        <taxon>Chelicerata</taxon>
        <taxon>Arachnida</taxon>
        <taxon>Araneae</taxon>
        <taxon>Araneomorphae</taxon>
        <taxon>Entelegynae</taxon>
        <taxon>Araneoidea</taxon>
        <taxon>Araneidae</taxon>
        <taxon>Araneus</taxon>
    </lineage>
</organism>
<comment type="caution">
    <text evidence="1">The sequence shown here is derived from an EMBL/GenBank/DDBJ whole genome shotgun (WGS) entry which is preliminary data.</text>
</comment>
<sequence>MTGLLLSRDKSLVCTGHKWWCGISGPSPTTCRTSEMRGVIAWAALNGGYFAFGHSVSVICRGGQYYPVLRQEEVFFCFIARLTEEKMCVRKGYSEYEIRKSRNK</sequence>
<protein>
    <submittedName>
        <fullName evidence="1">Uncharacterized protein</fullName>
    </submittedName>
</protein>
<gene>
    <name evidence="1" type="ORF">AVEN_223989_1</name>
</gene>
<accession>A0A4Y2L1L1</accession>
<evidence type="ECO:0000313" key="1">
    <source>
        <dbReference type="EMBL" id="GBN08485.1"/>
    </source>
</evidence>
<proteinExistence type="predicted"/>
<reference evidence="1 2" key="1">
    <citation type="journal article" date="2019" name="Sci. Rep.">
        <title>Orb-weaving spider Araneus ventricosus genome elucidates the spidroin gene catalogue.</title>
        <authorList>
            <person name="Kono N."/>
            <person name="Nakamura H."/>
            <person name="Ohtoshi R."/>
            <person name="Moran D.A.P."/>
            <person name="Shinohara A."/>
            <person name="Yoshida Y."/>
            <person name="Fujiwara M."/>
            <person name="Mori M."/>
            <person name="Tomita M."/>
            <person name="Arakawa K."/>
        </authorList>
    </citation>
    <scope>NUCLEOTIDE SEQUENCE [LARGE SCALE GENOMIC DNA]</scope>
</reference>
<name>A0A4Y2L1L1_ARAVE</name>
<dbReference type="EMBL" id="BGPR01005265">
    <property type="protein sequence ID" value="GBN08485.1"/>
    <property type="molecule type" value="Genomic_DNA"/>
</dbReference>
<evidence type="ECO:0000313" key="2">
    <source>
        <dbReference type="Proteomes" id="UP000499080"/>
    </source>
</evidence>
<dbReference type="AlphaFoldDB" id="A0A4Y2L1L1"/>